<protein>
    <recommendedName>
        <fullName evidence="2">4-oxalocrotonate tautomerase</fullName>
    </recommendedName>
</protein>
<dbReference type="PANTHER" id="PTHR38460:SF1">
    <property type="entry name" value="TAUTOMERASE YOLI-RELATED"/>
    <property type="match status" value="1"/>
</dbReference>
<reference evidence="1" key="1">
    <citation type="submission" date="2020-02" db="EMBL/GenBank/DDBJ databases">
        <authorList>
            <person name="Meier V. D."/>
        </authorList>
    </citation>
    <scope>NUCLEOTIDE SEQUENCE</scope>
    <source>
        <strain evidence="1">AVDCRST_MAG43</strain>
    </source>
</reference>
<dbReference type="PANTHER" id="PTHR38460">
    <property type="entry name" value="TAUTOMERASE YOLI-RELATED"/>
    <property type="match status" value="1"/>
</dbReference>
<dbReference type="EMBL" id="CADCWI010000055">
    <property type="protein sequence ID" value="CAA9551217.1"/>
    <property type="molecule type" value="Genomic_DNA"/>
</dbReference>
<dbReference type="InterPro" id="IPR014347">
    <property type="entry name" value="Tautomerase/MIF_sf"/>
</dbReference>
<gene>
    <name evidence="1" type="ORF">AVDCRST_MAG43-1070</name>
</gene>
<dbReference type="Gene3D" id="3.30.429.10">
    <property type="entry name" value="Macrophage Migration Inhibitory Factor"/>
    <property type="match status" value="1"/>
</dbReference>
<proteinExistence type="predicted"/>
<name>A0A6J4UJE7_9BACT</name>
<dbReference type="InterPro" id="IPR037479">
    <property type="entry name" value="Tauto_MSAD"/>
</dbReference>
<dbReference type="Pfam" id="PF14552">
    <property type="entry name" value="Tautomerase_2"/>
    <property type="match status" value="1"/>
</dbReference>
<accession>A0A6J4UJE7</accession>
<sequence length="211" mass="23642">MLDGSVPLMIGDGIAIRRSSGITERAGTETLRSPSHGQTIWCIPERSRLTRVKCPSVATPKRCNDAPCQDQTDITFPRSDIAMAQIRIYGHRNHLDQGRSALSDAIHACAVEALGLPEGKRFHRFIPLDAEDFIYPADRGERYTIVEISMFEGRTVETKKRLIRLLFERLEADCGIAPEAVEITIFETPRHNWGIRGLPADELALDYTVKV</sequence>
<evidence type="ECO:0008006" key="2">
    <source>
        <dbReference type="Google" id="ProtNLM"/>
    </source>
</evidence>
<evidence type="ECO:0000313" key="1">
    <source>
        <dbReference type="EMBL" id="CAA9551217.1"/>
    </source>
</evidence>
<organism evidence="1">
    <name type="scientific">uncultured Thermomicrobiales bacterium</name>
    <dbReference type="NCBI Taxonomy" id="1645740"/>
    <lineage>
        <taxon>Bacteria</taxon>
        <taxon>Pseudomonadati</taxon>
        <taxon>Thermomicrobiota</taxon>
        <taxon>Thermomicrobia</taxon>
        <taxon>Thermomicrobiales</taxon>
        <taxon>environmental samples</taxon>
    </lineage>
</organism>
<dbReference type="AlphaFoldDB" id="A0A6J4UJE7"/>
<dbReference type="SUPFAM" id="SSF55331">
    <property type="entry name" value="Tautomerase/MIF"/>
    <property type="match status" value="1"/>
</dbReference>